<evidence type="ECO:0000313" key="2">
    <source>
        <dbReference type="Proteomes" id="UP000017246"/>
    </source>
</evidence>
<evidence type="ECO:0000313" key="1">
    <source>
        <dbReference type="EMBL" id="CDI97040.1"/>
    </source>
</evidence>
<name>A0A087VXU6_ECHMU</name>
<accession>A0A087VXU6</accession>
<reference evidence="1" key="1">
    <citation type="journal article" date="2013" name="Nature">
        <title>The genomes of four tapeworm species reveal adaptations to parasitism.</title>
        <authorList>
            <person name="Tsai I.J."/>
            <person name="Zarowiecki M."/>
            <person name="Holroyd N."/>
            <person name="Garciarrubio A."/>
            <person name="Sanchez-Flores A."/>
            <person name="Brooks K.L."/>
            <person name="Tracey A."/>
            <person name="Bobes R.J."/>
            <person name="Fragoso G."/>
            <person name="Sciutto E."/>
            <person name="Aslett M."/>
            <person name="Beasley H."/>
            <person name="Bennett H.M."/>
            <person name="Cai J."/>
            <person name="Camicia F."/>
            <person name="Clark R."/>
            <person name="Cucher M."/>
            <person name="De Silva N."/>
            <person name="Day T.A."/>
            <person name="Deplazes P."/>
            <person name="Estrada K."/>
            <person name="Fernandez C."/>
            <person name="Holland P.W."/>
            <person name="Hou J."/>
            <person name="Hu S."/>
            <person name="Huckvale T."/>
            <person name="Hung S.S."/>
            <person name="Kamenetzky L."/>
            <person name="Keane J.A."/>
            <person name="Kiss F."/>
            <person name="Koziol U."/>
            <person name="Lambert O."/>
            <person name="Liu K."/>
            <person name="Luo X."/>
            <person name="Luo Y."/>
            <person name="Macchiaroli N."/>
            <person name="Nichol S."/>
            <person name="Paps J."/>
            <person name="Parkinson J."/>
            <person name="Pouchkina-Stantcheva N."/>
            <person name="Riddiford N."/>
            <person name="Rosenzvit M."/>
            <person name="Salinas G."/>
            <person name="Wasmuth J.D."/>
            <person name="Zamanian M."/>
            <person name="Zheng Y."/>
            <person name="Cai X."/>
            <person name="Soberon X."/>
            <person name="Olson P.D."/>
            <person name="Laclette J.P."/>
            <person name="Brehm K."/>
            <person name="Berriman M."/>
            <person name="Garciarrubio A."/>
            <person name="Bobes R.J."/>
            <person name="Fragoso G."/>
            <person name="Sanchez-Flores A."/>
            <person name="Estrada K."/>
            <person name="Cevallos M.A."/>
            <person name="Morett E."/>
            <person name="Gonzalez V."/>
            <person name="Portillo T."/>
            <person name="Ochoa-Leyva A."/>
            <person name="Jose M.V."/>
            <person name="Sciutto E."/>
            <person name="Landa A."/>
            <person name="Jimenez L."/>
            <person name="Valdes V."/>
            <person name="Carrero J.C."/>
            <person name="Larralde C."/>
            <person name="Morales-Montor J."/>
            <person name="Limon-Lason J."/>
            <person name="Soberon X."/>
            <person name="Laclette J.P."/>
        </authorList>
    </citation>
    <scope>NUCLEOTIDE SEQUENCE [LARGE SCALE GENOMIC DNA]</scope>
</reference>
<proteinExistence type="predicted"/>
<sequence>MSVWDHFFPSSFAFLCECSFFCILLTSGGRKTLSLKYCTHFRFSTHKRMSFPTSFRPSSPHPHRHTHTSIFTGIKTFFFMCIQNPFKAFVSYIHIYNDSLGNSFFLLLELSCWRTLP</sequence>
<dbReference type="Proteomes" id="UP000017246">
    <property type="component" value="Unassembled WGS sequence"/>
</dbReference>
<protein>
    <submittedName>
        <fullName evidence="1">Expressed protein</fullName>
    </submittedName>
</protein>
<reference evidence="1" key="2">
    <citation type="submission" date="2015-11" db="EMBL/GenBank/DDBJ databases">
        <authorList>
            <person name="Zhang Y."/>
            <person name="Guo Z."/>
        </authorList>
    </citation>
    <scope>NUCLEOTIDE SEQUENCE</scope>
</reference>
<gene>
    <name evidence="1" type="ORF">EmuJ_000078700</name>
</gene>
<organism evidence="1 2">
    <name type="scientific">Echinococcus multilocularis</name>
    <name type="common">Fox tapeworm</name>
    <dbReference type="NCBI Taxonomy" id="6211"/>
    <lineage>
        <taxon>Eukaryota</taxon>
        <taxon>Metazoa</taxon>
        <taxon>Spiralia</taxon>
        <taxon>Lophotrochozoa</taxon>
        <taxon>Platyhelminthes</taxon>
        <taxon>Cestoda</taxon>
        <taxon>Eucestoda</taxon>
        <taxon>Cyclophyllidea</taxon>
        <taxon>Taeniidae</taxon>
        <taxon>Echinococcus</taxon>
    </lineage>
</organism>
<dbReference type="EMBL" id="LN902843">
    <property type="protein sequence ID" value="CDI97040.1"/>
    <property type="molecule type" value="Genomic_DNA"/>
</dbReference>
<keyword evidence="2" id="KW-1185">Reference proteome</keyword>
<dbReference type="AlphaFoldDB" id="A0A087VXU6"/>